<dbReference type="Proteomes" id="UP000546252">
    <property type="component" value="Unassembled WGS sequence"/>
</dbReference>
<dbReference type="InterPro" id="IPR016187">
    <property type="entry name" value="CTDL_fold"/>
</dbReference>
<proteinExistence type="predicted"/>
<dbReference type="RefSeq" id="WP_182495431.1">
    <property type="nucleotide sequence ID" value="NZ_BAAAKT010000004.1"/>
</dbReference>
<dbReference type="GO" id="GO:0120147">
    <property type="term" value="F:formylglycine-generating oxidase activity"/>
    <property type="evidence" value="ECO:0007669"/>
    <property type="project" value="TreeGrafter"/>
</dbReference>
<dbReference type="PANTHER" id="PTHR23150:SF19">
    <property type="entry name" value="FORMYLGLYCINE-GENERATING ENZYME"/>
    <property type="match status" value="1"/>
</dbReference>
<feature type="domain" description="Sulfatase-modifying factor enzyme-like" evidence="2">
    <location>
        <begin position="79"/>
        <end position="344"/>
    </location>
</feature>
<dbReference type="InterPro" id="IPR051043">
    <property type="entry name" value="Sulfatase_Mod_Factor_Kinase"/>
</dbReference>
<dbReference type="Pfam" id="PF03781">
    <property type="entry name" value="FGE-sulfatase"/>
    <property type="match status" value="1"/>
</dbReference>
<evidence type="ECO:0000256" key="1">
    <source>
        <dbReference type="SAM" id="MobiDB-lite"/>
    </source>
</evidence>
<reference evidence="3 4" key="1">
    <citation type="submission" date="2020-08" db="EMBL/GenBank/DDBJ databases">
        <title>Sequencing the genomes of 1000 actinobacteria strains.</title>
        <authorList>
            <person name="Klenk H.-P."/>
        </authorList>
    </citation>
    <scope>NUCLEOTIDE SEQUENCE [LARGE SCALE GENOMIC DNA]</scope>
    <source>
        <strain evidence="3 4">DSM 19081</strain>
    </source>
</reference>
<dbReference type="Gene3D" id="3.90.1580.10">
    <property type="entry name" value="paralog of FGE (formylglycine-generating enzyme)"/>
    <property type="match status" value="1"/>
</dbReference>
<sequence length="351" mass="37015">MTEAQHHSAPASCCSPGRPEASQDAPSSTPTSTPTNTPTITPTTTPPGALEPAARAALVSRLAAAAGSQLSLIGFAADRFRMGSEDPQAYSEDGEGPVRTARVEAFAISPTTVTVAEFARFVQATGHLTDAERHGDALVFEGLLEPAQRAAAPAPEPLTPWWRQVRGAAWFAPEGPGSTAVGREEHPVTQVSQRDAQAYAAWVGARLPTETEWEYAARGGLDQQPYPWGSERDPEGRRRMNIFPGEFPQGVVGEVGTCAAKSFEPNGYGLYNTTGNVWEWTASGFTGGDAAAPGTSGAARSGSDPVLRGGSYMCHSSYCRRYRTSARTCASAETSLGHTGFRLAFTPARPG</sequence>
<evidence type="ECO:0000313" key="3">
    <source>
        <dbReference type="EMBL" id="MBA8921496.1"/>
    </source>
</evidence>
<feature type="compositionally biased region" description="Low complexity" evidence="1">
    <location>
        <begin position="26"/>
        <end position="50"/>
    </location>
</feature>
<dbReference type="SUPFAM" id="SSF56436">
    <property type="entry name" value="C-type lectin-like"/>
    <property type="match status" value="1"/>
</dbReference>
<dbReference type="EMBL" id="JACJIH010000001">
    <property type="protein sequence ID" value="MBA8921496.1"/>
    <property type="molecule type" value="Genomic_DNA"/>
</dbReference>
<dbReference type="InterPro" id="IPR042095">
    <property type="entry name" value="SUMF_sf"/>
</dbReference>
<comment type="caution">
    <text evidence="3">The sequence shown here is derived from an EMBL/GenBank/DDBJ whole genome shotgun (WGS) entry which is preliminary data.</text>
</comment>
<dbReference type="InterPro" id="IPR005532">
    <property type="entry name" value="SUMF_dom"/>
</dbReference>
<dbReference type="PANTHER" id="PTHR23150">
    <property type="entry name" value="SULFATASE MODIFYING FACTOR 1, 2"/>
    <property type="match status" value="1"/>
</dbReference>
<feature type="region of interest" description="Disordered" evidence="1">
    <location>
        <begin position="1"/>
        <end position="50"/>
    </location>
</feature>
<accession>A0A839FNK2</accession>
<evidence type="ECO:0000259" key="2">
    <source>
        <dbReference type="Pfam" id="PF03781"/>
    </source>
</evidence>
<organism evidence="3 4">
    <name type="scientific">Nesterenkonia jeotgali</name>
    <dbReference type="NCBI Taxonomy" id="317018"/>
    <lineage>
        <taxon>Bacteria</taxon>
        <taxon>Bacillati</taxon>
        <taxon>Actinomycetota</taxon>
        <taxon>Actinomycetes</taxon>
        <taxon>Micrococcales</taxon>
        <taxon>Micrococcaceae</taxon>
        <taxon>Nesterenkonia</taxon>
    </lineage>
</organism>
<protein>
    <submittedName>
        <fullName evidence="3">Formylglycine-generating enzyme required for sulfatase activity</fullName>
    </submittedName>
</protein>
<evidence type="ECO:0000313" key="4">
    <source>
        <dbReference type="Proteomes" id="UP000546252"/>
    </source>
</evidence>
<name>A0A839FNK2_9MICC</name>
<gene>
    <name evidence="3" type="ORF">HNR24_001429</name>
</gene>
<dbReference type="AlphaFoldDB" id="A0A839FNK2"/>